<dbReference type="Proteomes" id="UP001628193">
    <property type="component" value="Unassembled WGS sequence"/>
</dbReference>
<dbReference type="PANTHER" id="PTHR30086:SF20">
    <property type="entry name" value="ARGININE EXPORTER PROTEIN ARGO-RELATED"/>
    <property type="match status" value="1"/>
</dbReference>
<dbReference type="EMBL" id="BAAFGK010000005">
    <property type="protein sequence ID" value="GAB0058709.1"/>
    <property type="molecule type" value="Genomic_DNA"/>
</dbReference>
<keyword evidence="8" id="KW-1185">Reference proteome</keyword>
<evidence type="ECO:0000256" key="6">
    <source>
        <dbReference type="SAM" id="Phobius"/>
    </source>
</evidence>
<evidence type="ECO:0000256" key="4">
    <source>
        <dbReference type="ARBA" id="ARBA00022989"/>
    </source>
</evidence>
<protein>
    <submittedName>
        <fullName evidence="7">Uncharacterized protein</fullName>
    </submittedName>
</protein>
<evidence type="ECO:0000256" key="5">
    <source>
        <dbReference type="ARBA" id="ARBA00023136"/>
    </source>
</evidence>
<keyword evidence="3 6" id="KW-0812">Transmembrane</keyword>
<organism evidence="7 8">
    <name type="scientific">Candidatus Magnetaquiglobus chichijimensis</name>
    <dbReference type="NCBI Taxonomy" id="3141448"/>
    <lineage>
        <taxon>Bacteria</taxon>
        <taxon>Pseudomonadati</taxon>
        <taxon>Pseudomonadota</taxon>
        <taxon>Magnetococcia</taxon>
        <taxon>Magnetococcales</taxon>
        <taxon>Candidatus Magnetaquicoccaceae</taxon>
        <taxon>Candidatus Magnetaquiglobus</taxon>
    </lineage>
</organism>
<dbReference type="InterPro" id="IPR001123">
    <property type="entry name" value="LeuE-type"/>
</dbReference>
<name>A0ABQ0CCT9_9PROT</name>
<feature type="transmembrane region" description="Helical" evidence="6">
    <location>
        <begin position="176"/>
        <end position="197"/>
    </location>
</feature>
<keyword evidence="2" id="KW-1003">Cell membrane</keyword>
<comment type="subcellular location">
    <subcellularLocation>
        <location evidence="1">Cell membrane</location>
        <topology evidence="1">Multi-pass membrane protein</topology>
    </subcellularLocation>
</comment>
<evidence type="ECO:0000256" key="2">
    <source>
        <dbReference type="ARBA" id="ARBA00022475"/>
    </source>
</evidence>
<reference evidence="7 8" key="2">
    <citation type="submission" date="2024-09" db="EMBL/GenBank/DDBJ databases">
        <title>Draft genome sequence of Candidatus Magnetaquicoccaceae bacterium FCR-1.</title>
        <authorList>
            <person name="Shimoshige H."/>
            <person name="Shimamura S."/>
            <person name="Taoka A."/>
            <person name="Kobayashi H."/>
            <person name="Maekawa T."/>
        </authorList>
    </citation>
    <scope>NUCLEOTIDE SEQUENCE [LARGE SCALE GENOMIC DNA]</scope>
    <source>
        <strain evidence="7 8">FCR-1</strain>
    </source>
</reference>
<keyword evidence="5 6" id="KW-0472">Membrane</keyword>
<feature type="transmembrane region" description="Helical" evidence="6">
    <location>
        <begin position="140"/>
        <end position="164"/>
    </location>
</feature>
<dbReference type="RefSeq" id="WP_420906432.1">
    <property type="nucleotide sequence ID" value="NZ_BAAFGK010000005.1"/>
</dbReference>
<reference evidence="7 8" key="1">
    <citation type="submission" date="2024-05" db="EMBL/GenBank/DDBJ databases">
        <authorList>
            <consortium name="Candidatus Magnetaquicoccaceae bacterium FCR-1 genome sequencing consortium"/>
            <person name="Shimoshige H."/>
            <person name="Shimamura S."/>
            <person name="Taoka A."/>
            <person name="Kobayashi H."/>
            <person name="Maekawa T."/>
        </authorList>
    </citation>
    <scope>NUCLEOTIDE SEQUENCE [LARGE SCALE GENOMIC DNA]</scope>
    <source>
        <strain evidence="7 8">FCR-1</strain>
    </source>
</reference>
<dbReference type="Pfam" id="PF01810">
    <property type="entry name" value="LysE"/>
    <property type="match status" value="1"/>
</dbReference>
<gene>
    <name evidence="7" type="ORF">SIID45300_03064</name>
</gene>
<evidence type="ECO:0000313" key="8">
    <source>
        <dbReference type="Proteomes" id="UP001628193"/>
    </source>
</evidence>
<evidence type="ECO:0000256" key="3">
    <source>
        <dbReference type="ARBA" id="ARBA00022692"/>
    </source>
</evidence>
<feature type="transmembrane region" description="Helical" evidence="6">
    <location>
        <begin position="66"/>
        <end position="85"/>
    </location>
</feature>
<evidence type="ECO:0000313" key="7">
    <source>
        <dbReference type="EMBL" id="GAB0058709.1"/>
    </source>
</evidence>
<evidence type="ECO:0000256" key="1">
    <source>
        <dbReference type="ARBA" id="ARBA00004651"/>
    </source>
</evidence>
<accession>A0ABQ0CCT9</accession>
<proteinExistence type="predicted"/>
<keyword evidence="4 6" id="KW-1133">Transmembrane helix</keyword>
<sequence length="199" mass="20904">MLEYLLAALAFGLSAGVQPGPLTVVILHQTLTHGLSAGLRACLAPLFTDGPIILVTTLALPHLESLSGFTTGLNLIGGIYLLVIARSMFRAPVHPVQGASGPVVGSLKTAIRINLLNPNPYLFWFTVGGGYILRGSHAQALLFIVIAITTLIATKMGVALLASHCQPLLSDHAHRLVMRFLAASLALFGLLAIARAFPA</sequence>
<dbReference type="PANTHER" id="PTHR30086">
    <property type="entry name" value="ARGININE EXPORTER PROTEIN ARGO"/>
    <property type="match status" value="1"/>
</dbReference>
<comment type="caution">
    <text evidence="7">The sequence shown here is derived from an EMBL/GenBank/DDBJ whole genome shotgun (WGS) entry which is preliminary data.</text>
</comment>